<evidence type="ECO:0000259" key="3">
    <source>
        <dbReference type="Pfam" id="PF22458"/>
    </source>
</evidence>
<dbReference type="AlphaFoldDB" id="A0A0F8WRE5"/>
<gene>
    <name evidence="4" type="ORF">LCGC14_3033790</name>
</gene>
<keyword evidence="1" id="KW-0694">RNA-binding</keyword>
<feature type="non-terminal residue" evidence="4">
    <location>
        <position position="210"/>
    </location>
</feature>
<dbReference type="Gene3D" id="1.10.940.10">
    <property type="entry name" value="NusB-like"/>
    <property type="match status" value="1"/>
</dbReference>
<sequence length="210" mass="24220">MKPFFRVDSPIFYPDTDVRHIALWILNALEKKRRTLDFLFEIVHNKRSFSQRDRSLLQALVFGVLRWRGFLDTIITYFSNIRIEKIELNILNILRIGLFQIIYLSKVPVAAAVHTAVEMAKSSSTPWTAGYVNALLRKASVNYQKTPLPDPLKDPIGSLSIQRSFPRWLIEKWAKRMGYQETEALCDAINTIPPITICANTLQTTRKELA</sequence>
<comment type="caution">
    <text evidence="4">The sequence shown here is derived from an EMBL/GenBank/DDBJ whole genome shotgun (WGS) entry which is preliminary data.</text>
</comment>
<dbReference type="Pfam" id="PF01029">
    <property type="entry name" value="NusB"/>
    <property type="match status" value="1"/>
</dbReference>
<dbReference type="InterPro" id="IPR035926">
    <property type="entry name" value="NusB-like_sf"/>
</dbReference>
<dbReference type="Gene3D" id="3.30.70.1170">
    <property type="entry name" value="Sun protein, domain 3"/>
    <property type="match status" value="1"/>
</dbReference>
<evidence type="ECO:0000259" key="2">
    <source>
        <dbReference type="Pfam" id="PF01029"/>
    </source>
</evidence>
<reference evidence="4" key="1">
    <citation type="journal article" date="2015" name="Nature">
        <title>Complex archaea that bridge the gap between prokaryotes and eukaryotes.</title>
        <authorList>
            <person name="Spang A."/>
            <person name="Saw J.H."/>
            <person name="Jorgensen S.L."/>
            <person name="Zaremba-Niedzwiedzka K."/>
            <person name="Martijn J."/>
            <person name="Lind A.E."/>
            <person name="van Eijk R."/>
            <person name="Schleper C."/>
            <person name="Guy L."/>
            <person name="Ettema T.J."/>
        </authorList>
    </citation>
    <scope>NUCLEOTIDE SEQUENCE</scope>
</reference>
<proteinExistence type="predicted"/>
<dbReference type="GO" id="GO:0006355">
    <property type="term" value="P:regulation of DNA-templated transcription"/>
    <property type="evidence" value="ECO:0007669"/>
    <property type="project" value="InterPro"/>
</dbReference>
<evidence type="ECO:0000256" key="1">
    <source>
        <dbReference type="ARBA" id="ARBA00022884"/>
    </source>
</evidence>
<feature type="domain" description="Ribosomal RNA small subunit methyltransferase B-like ferredoxin-like" evidence="3">
    <location>
        <begin position="165"/>
        <end position="209"/>
    </location>
</feature>
<name>A0A0F8WRE5_9ZZZZ</name>
<dbReference type="InterPro" id="IPR054728">
    <property type="entry name" value="RsmB-like_ferredoxin"/>
</dbReference>
<protein>
    <submittedName>
        <fullName evidence="4">Uncharacterized protein</fullName>
    </submittedName>
</protein>
<evidence type="ECO:0000313" key="4">
    <source>
        <dbReference type="EMBL" id="KKK59497.1"/>
    </source>
</evidence>
<dbReference type="InterPro" id="IPR006027">
    <property type="entry name" value="NusB_RsmB_TIM44"/>
</dbReference>
<dbReference type="Pfam" id="PF22458">
    <property type="entry name" value="RsmF-B_ferredox"/>
    <property type="match status" value="1"/>
</dbReference>
<organism evidence="4">
    <name type="scientific">marine sediment metagenome</name>
    <dbReference type="NCBI Taxonomy" id="412755"/>
    <lineage>
        <taxon>unclassified sequences</taxon>
        <taxon>metagenomes</taxon>
        <taxon>ecological metagenomes</taxon>
    </lineage>
</organism>
<dbReference type="EMBL" id="LAZR01063450">
    <property type="protein sequence ID" value="KKK59497.1"/>
    <property type="molecule type" value="Genomic_DNA"/>
</dbReference>
<dbReference type="SUPFAM" id="SSF48013">
    <property type="entry name" value="NusB-like"/>
    <property type="match status" value="1"/>
</dbReference>
<dbReference type="GO" id="GO:0003723">
    <property type="term" value="F:RNA binding"/>
    <property type="evidence" value="ECO:0007669"/>
    <property type="project" value="UniProtKB-KW"/>
</dbReference>
<accession>A0A0F8WRE5</accession>
<feature type="domain" description="NusB/RsmB/TIM44" evidence="2">
    <location>
        <begin position="18"/>
        <end position="139"/>
    </location>
</feature>